<evidence type="ECO:0000313" key="6">
    <source>
        <dbReference type="Proteomes" id="UP000836404"/>
    </source>
</evidence>
<dbReference type="AlphaFoldDB" id="A0A9N8LJP8"/>
<keyword evidence="1 2" id="KW-0694">RNA-binding</keyword>
<dbReference type="InterPro" id="IPR035979">
    <property type="entry name" value="RBD_domain_sf"/>
</dbReference>
<feature type="region of interest" description="Disordered" evidence="3">
    <location>
        <begin position="1"/>
        <end position="95"/>
    </location>
</feature>
<name>A0A9N8LJP8_9BASI</name>
<dbReference type="SMART" id="SM00360">
    <property type="entry name" value="RRM"/>
    <property type="match status" value="1"/>
</dbReference>
<dbReference type="SUPFAM" id="SSF54928">
    <property type="entry name" value="RNA-binding domain, RBD"/>
    <property type="match status" value="1"/>
</dbReference>
<feature type="non-terminal residue" evidence="5">
    <location>
        <position position="194"/>
    </location>
</feature>
<evidence type="ECO:0000313" key="5">
    <source>
        <dbReference type="EMBL" id="CAD6902205.1"/>
    </source>
</evidence>
<feature type="region of interest" description="Disordered" evidence="3">
    <location>
        <begin position="158"/>
        <end position="194"/>
    </location>
</feature>
<evidence type="ECO:0000256" key="1">
    <source>
        <dbReference type="ARBA" id="ARBA00022884"/>
    </source>
</evidence>
<feature type="compositionally biased region" description="Low complexity" evidence="3">
    <location>
        <begin position="11"/>
        <end position="23"/>
    </location>
</feature>
<evidence type="ECO:0000256" key="3">
    <source>
        <dbReference type="SAM" id="MobiDB-lite"/>
    </source>
</evidence>
<keyword evidence="6" id="KW-1185">Reference proteome</keyword>
<dbReference type="Pfam" id="PF00076">
    <property type="entry name" value="RRM_1"/>
    <property type="match status" value="1"/>
</dbReference>
<dbReference type="Gene3D" id="3.30.70.330">
    <property type="match status" value="1"/>
</dbReference>
<evidence type="ECO:0000256" key="2">
    <source>
        <dbReference type="PROSITE-ProRule" id="PRU00176"/>
    </source>
</evidence>
<sequence length="194" mass="20787">MQSFQDIDMDGPAARAAAGAAPPTSSRLLNTALGDVSSTAKKARPTPYDRRAQDPKDRWVHDKYAEEANGGGGRLGSSASHRDLRSSGSTNNNYISPKLKVEGLHYEITETDLRELFSSMGALASAPEVVYDRSGRSTGVAYVLFKDAQDAASAKTEFDGQHARGEPISVSFEAVHDRKARRSEGGERDSRGGA</sequence>
<proteinExistence type="predicted"/>
<organism evidence="5 6">
    <name type="scientific">Tilletia laevis</name>
    <dbReference type="NCBI Taxonomy" id="157183"/>
    <lineage>
        <taxon>Eukaryota</taxon>
        <taxon>Fungi</taxon>
        <taxon>Dikarya</taxon>
        <taxon>Basidiomycota</taxon>
        <taxon>Ustilaginomycotina</taxon>
        <taxon>Exobasidiomycetes</taxon>
        <taxon>Tilletiales</taxon>
        <taxon>Tilletiaceae</taxon>
        <taxon>Tilletia</taxon>
    </lineage>
</organism>
<evidence type="ECO:0000259" key="4">
    <source>
        <dbReference type="PROSITE" id="PS50102"/>
    </source>
</evidence>
<dbReference type="GO" id="GO:0005634">
    <property type="term" value="C:nucleus"/>
    <property type="evidence" value="ECO:0007669"/>
    <property type="project" value="TreeGrafter"/>
</dbReference>
<dbReference type="InterPro" id="IPR051229">
    <property type="entry name" value="ALYREF_mRNA_export"/>
</dbReference>
<dbReference type="InterPro" id="IPR012677">
    <property type="entry name" value="Nucleotide-bd_a/b_plait_sf"/>
</dbReference>
<dbReference type="InterPro" id="IPR000504">
    <property type="entry name" value="RRM_dom"/>
</dbReference>
<feature type="compositionally biased region" description="Polar residues" evidence="3">
    <location>
        <begin position="86"/>
        <end position="95"/>
    </location>
</feature>
<dbReference type="CDD" id="cd12418">
    <property type="entry name" value="RRM_Aly_REF_like"/>
    <property type="match status" value="1"/>
</dbReference>
<feature type="domain" description="RRM" evidence="4">
    <location>
        <begin position="97"/>
        <end position="175"/>
    </location>
</feature>
<comment type="caution">
    <text evidence="5">The sequence shown here is derived from an EMBL/GenBank/DDBJ whole genome shotgun (WGS) entry which is preliminary data.</text>
</comment>
<dbReference type="PANTHER" id="PTHR19965">
    <property type="entry name" value="RNA AND EXPORT FACTOR BINDING PROTEIN"/>
    <property type="match status" value="1"/>
</dbReference>
<dbReference type="EMBL" id="CAJHJF010000477">
    <property type="protein sequence ID" value="CAD6902205.1"/>
    <property type="molecule type" value="Genomic_DNA"/>
</dbReference>
<feature type="compositionally biased region" description="Basic and acidic residues" evidence="3">
    <location>
        <begin position="174"/>
        <end position="194"/>
    </location>
</feature>
<dbReference type="PANTHER" id="PTHR19965:SF82">
    <property type="entry name" value="THO COMPLEX SUBUNIT 4"/>
    <property type="match status" value="1"/>
</dbReference>
<dbReference type="PROSITE" id="PS50102">
    <property type="entry name" value="RRM"/>
    <property type="match status" value="1"/>
</dbReference>
<protein>
    <recommendedName>
        <fullName evidence="4">RRM domain-containing protein</fullName>
    </recommendedName>
</protein>
<feature type="compositionally biased region" description="Basic and acidic residues" evidence="3">
    <location>
        <begin position="47"/>
        <end position="66"/>
    </location>
</feature>
<gene>
    <name evidence="5" type="ORF">JKILLFL_G8510</name>
</gene>
<accession>A0A9N8LJP8</accession>
<dbReference type="Proteomes" id="UP000836404">
    <property type="component" value="Unassembled WGS sequence"/>
</dbReference>
<reference evidence="5 6" key="1">
    <citation type="submission" date="2020-10" db="EMBL/GenBank/DDBJ databases">
        <authorList>
            <person name="Sedaghatjoo S."/>
        </authorList>
    </citation>
    <scope>NUCLEOTIDE SEQUENCE [LARGE SCALE GENOMIC DNA]</scope>
    <source>
        <strain evidence="5 6">LLFL</strain>
    </source>
</reference>
<dbReference type="GO" id="GO:0003729">
    <property type="term" value="F:mRNA binding"/>
    <property type="evidence" value="ECO:0007669"/>
    <property type="project" value="TreeGrafter"/>
</dbReference>